<keyword evidence="1" id="KW-1133">Transmembrane helix</keyword>
<sequence length="189" mass="22864">MYQINYLPWRHNLFKQKVLLWLYQTLSLVTITFVVCSYYTYHLAQKRTLITAQQHQTQQQEDLLLKQLDIYQKQKKQTLLRYQHYSLYYQNWLRYLHYIRFFRAIETHLPATGWISHYDEADNQRSLHLTLPNTQSLSFITNLKSHPVLASLALNYLQQSKTDPSYTEVHLNGKLEKQEQWSEENGEHQ</sequence>
<keyword evidence="1" id="KW-0812">Transmembrane</keyword>
<dbReference type="EMBL" id="CVRY01000007">
    <property type="protein sequence ID" value="CRL65117.1"/>
    <property type="molecule type" value="Genomic_DNA"/>
</dbReference>
<keyword evidence="1" id="KW-0472">Membrane</keyword>
<dbReference type="AlphaFoldDB" id="A0A0G4QGN2"/>
<name>A0A0G4QGN2_9GAMM</name>
<protein>
    <recommendedName>
        <fullName evidence="4">Fimbrial assembly protein (PilN)</fullName>
    </recommendedName>
</protein>
<accession>A0A0G4QGN2</accession>
<feature type="transmembrane region" description="Helical" evidence="1">
    <location>
        <begin position="20"/>
        <end position="41"/>
    </location>
</feature>
<gene>
    <name evidence="2" type="ORF">BN1804_03353</name>
</gene>
<proteinExistence type="predicted"/>
<dbReference type="Proteomes" id="UP000183920">
    <property type="component" value="Unassembled WGS sequence"/>
</dbReference>
<evidence type="ECO:0000313" key="2">
    <source>
        <dbReference type="EMBL" id="CRL65117.1"/>
    </source>
</evidence>
<evidence type="ECO:0000256" key="1">
    <source>
        <dbReference type="SAM" id="Phobius"/>
    </source>
</evidence>
<organism evidence="2 3">
    <name type="scientific">Proteus penneri</name>
    <dbReference type="NCBI Taxonomy" id="102862"/>
    <lineage>
        <taxon>Bacteria</taxon>
        <taxon>Pseudomonadati</taxon>
        <taxon>Pseudomonadota</taxon>
        <taxon>Gammaproteobacteria</taxon>
        <taxon>Enterobacterales</taxon>
        <taxon>Morganellaceae</taxon>
        <taxon>Proteus</taxon>
    </lineage>
</organism>
<reference evidence="3" key="1">
    <citation type="submission" date="2015-06" db="EMBL/GenBank/DDBJ databases">
        <authorList>
            <person name="Urmite Genomes"/>
        </authorList>
    </citation>
    <scope>NUCLEOTIDE SEQUENCE [LARGE SCALE GENOMIC DNA]</scope>
    <source>
        <strain evidence="3">CSUR P1867</strain>
    </source>
</reference>
<dbReference type="RefSeq" id="WP_072065035.1">
    <property type="nucleotide sequence ID" value="NZ_CVRY01000007.1"/>
</dbReference>
<evidence type="ECO:0008006" key="4">
    <source>
        <dbReference type="Google" id="ProtNLM"/>
    </source>
</evidence>
<evidence type="ECO:0000313" key="3">
    <source>
        <dbReference type="Proteomes" id="UP000183920"/>
    </source>
</evidence>